<dbReference type="Gene3D" id="2.60.40.420">
    <property type="entry name" value="Cupredoxins - blue copper proteins"/>
    <property type="match status" value="1"/>
</dbReference>
<feature type="transmembrane region" description="Helical" evidence="2">
    <location>
        <begin position="34"/>
        <end position="52"/>
    </location>
</feature>
<dbReference type="AlphaFoldDB" id="A0A812ETC5"/>
<keyword evidence="2" id="KW-1133">Transmembrane helix</keyword>
<accession>A0A812ETC5</accession>
<evidence type="ECO:0000256" key="2">
    <source>
        <dbReference type="SAM" id="Phobius"/>
    </source>
</evidence>
<evidence type="ECO:0000313" key="4">
    <source>
        <dbReference type="Proteomes" id="UP000655759"/>
    </source>
</evidence>
<comment type="caution">
    <text evidence="3">The sequence shown here is derived from an EMBL/GenBank/DDBJ whole genome shotgun (WGS) entry which is preliminary data.</text>
</comment>
<dbReference type="RefSeq" id="WP_205097674.1">
    <property type="nucleotide sequence ID" value="NZ_CAJNAQ010000002.1"/>
</dbReference>
<organism evidence="3 4">
    <name type="scientific">Candidatus Nitrosotenuis uzonensis</name>
    <dbReference type="NCBI Taxonomy" id="1407055"/>
    <lineage>
        <taxon>Archaea</taxon>
        <taxon>Nitrososphaerota</taxon>
        <taxon>Candidatus Nitrosotenuis</taxon>
    </lineage>
</organism>
<keyword evidence="1" id="KW-0175">Coiled coil</keyword>
<dbReference type="SUPFAM" id="SSF49503">
    <property type="entry name" value="Cupredoxins"/>
    <property type="match status" value="1"/>
</dbReference>
<feature type="coiled-coil region" evidence="1">
    <location>
        <begin position="338"/>
        <end position="365"/>
    </location>
</feature>
<name>A0A812ETC5_9ARCH</name>
<proteinExistence type="predicted"/>
<keyword evidence="2" id="KW-0812">Transmembrane</keyword>
<evidence type="ECO:0000256" key="1">
    <source>
        <dbReference type="SAM" id="Coils"/>
    </source>
</evidence>
<evidence type="ECO:0000313" key="3">
    <source>
        <dbReference type="EMBL" id="CAE6486011.1"/>
    </source>
</evidence>
<reference evidence="3" key="1">
    <citation type="submission" date="2021-02" db="EMBL/GenBank/DDBJ databases">
        <authorList>
            <person name="Han P."/>
        </authorList>
    </citation>
    <scope>NUCLEOTIDE SEQUENCE</scope>
    <source>
        <strain evidence="3">Candidatus Nitrosotenuis uzonensis 5A</strain>
    </source>
</reference>
<dbReference type="InterPro" id="IPR008972">
    <property type="entry name" value="Cupredoxin"/>
</dbReference>
<dbReference type="PANTHER" id="PTHR36507:SF1">
    <property type="entry name" value="BLL1555 PROTEIN"/>
    <property type="match status" value="1"/>
</dbReference>
<sequence>MLKLSNQRNVYKSIVNSKFKRHPNQFALKRIKELLLITTFATLTFTGWVSIYNTTQFKQNAFADVSNHPLPPLQQFQLGIPAKYIDCMEGLQLIIKSTGTPACLKWENGKKLLERGWAESAPMISNSICDSECKQKLESQSYTCYEAAKDRHFCTEKLSQRTSGIVIPYSASSPDGKNYIPNSIIVSIGINNTVQWTNVDEAAHRIVGDEEEFSSPLILPNQSWTFTFDKVGKYGYHGERGPWLHGTVIVLPVSMEFDKGKPIENWGGEPFLGRYLFRETDSLGYVDKLSVLDNKSIMVSLFYPKGVEERKIKLGDEFIGICSKYNEFTTVRTLVLERIDVEQKIAQFREEIEQTKKNCNEILINNQFDR</sequence>
<dbReference type="Proteomes" id="UP000655759">
    <property type="component" value="Unassembled WGS sequence"/>
</dbReference>
<keyword evidence="2" id="KW-0472">Membrane</keyword>
<protein>
    <submittedName>
        <fullName evidence="3">Uncharacterized protein</fullName>
    </submittedName>
</protein>
<dbReference type="InterPro" id="IPR052721">
    <property type="entry name" value="ET_Amicyanin"/>
</dbReference>
<dbReference type="EMBL" id="CAJNAQ010000002">
    <property type="protein sequence ID" value="CAE6486011.1"/>
    <property type="molecule type" value="Genomic_DNA"/>
</dbReference>
<dbReference type="PANTHER" id="PTHR36507">
    <property type="entry name" value="BLL1555 PROTEIN"/>
    <property type="match status" value="1"/>
</dbReference>
<gene>
    <name evidence="3" type="ORF">NUZ5A_20082</name>
</gene>